<feature type="region of interest" description="Disordered" evidence="1">
    <location>
        <begin position="52"/>
        <end position="75"/>
    </location>
</feature>
<evidence type="ECO:0000256" key="1">
    <source>
        <dbReference type="SAM" id="MobiDB-lite"/>
    </source>
</evidence>
<accession>A0ABU9B125</accession>
<feature type="region of interest" description="Disordered" evidence="1">
    <location>
        <begin position="354"/>
        <end position="376"/>
    </location>
</feature>
<proteinExistence type="predicted"/>
<dbReference type="RefSeq" id="WP_341407232.1">
    <property type="nucleotide sequence ID" value="NZ_JBBUKT010000011.1"/>
</dbReference>
<feature type="compositionally biased region" description="Polar residues" evidence="1">
    <location>
        <begin position="354"/>
        <end position="366"/>
    </location>
</feature>
<organism evidence="2 3">
    <name type="scientific">Luteolibacter soli</name>
    <dbReference type="NCBI Taxonomy" id="3135280"/>
    <lineage>
        <taxon>Bacteria</taxon>
        <taxon>Pseudomonadati</taxon>
        <taxon>Verrucomicrobiota</taxon>
        <taxon>Verrucomicrobiia</taxon>
        <taxon>Verrucomicrobiales</taxon>
        <taxon>Verrucomicrobiaceae</taxon>
        <taxon>Luteolibacter</taxon>
    </lineage>
</organism>
<reference evidence="2 3" key="1">
    <citation type="submission" date="2024-04" db="EMBL/GenBank/DDBJ databases">
        <title>Luteolibacter sp. isolated from soil.</title>
        <authorList>
            <person name="An J."/>
        </authorList>
    </citation>
    <scope>NUCLEOTIDE SEQUENCE [LARGE SCALE GENOMIC DNA]</scope>
    <source>
        <strain evidence="2 3">Y139</strain>
    </source>
</reference>
<comment type="caution">
    <text evidence="2">The sequence shown here is derived from an EMBL/GenBank/DDBJ whole genome shotgun (WGS) entry which is preliminary data.</text>
</comment>
<evidence type="ECO:0000313" key="3">
    <source>
        <dbReference type="Proteomes" id="UP001371305"/>
    </source>
</evidence>
<name>A0ABU9B125_9BACT</name>
<feature type="compositionally biased region" description="Polar residues" evidence="1">
    <location>
        <begin position="847"/>
        <end position="861"/>
    </location>
</feature>
<dbReference type="Proteomes" id="UP001371305">
    <property type="component" value="Unassembled WGS sequence"/>
</dbReference>
<feature type="region of interest" description="Disordered" evidence="1">
    <location>
        <begin position="822"/>
        <end position="864"/>
    </location>
</feature>
<feature type="compositionally biased region" description="Basic and acidic residues" evidence="1">
    <location>
        <begin position="822"/>
        <end position="836"/>
    </location>
</feature>
<sequence length="1200" mass="131987">MVLLTVLAVGLLGLSSIEIRSSSRNVAMQQARANARMAMVMAVGSLQKYAGPDQRVTGPSDFLASQGSGGSAKQPHWTAVWKSVMPDGGPVIRRQGNGGGLRDRRSLEGWNVQDDLLAQLVSGNENGTKYTGDSDAGNESSQEVLVGKGSLGNDVQDNSGSIVRVPKVAIAETEDGKPSGEYAWWVGDLGTKANIATADHFAEKSGSTIRRLQIAQDYSVAGSGQADSENEDRERFVSPGEFGLQTSGGDASLAKEHFHDFTTDSESLLVDVRDGGLKKDLTAYLLGTGNIGDLPNAPGMEGLGVKDDDNLIGAPNKQAESFMADGGESSRMTEVSPSFQLLRDFAKRADSTPLTMRTANPDYPQTRQRKDDQVGYGGHNTMPVEFKNRTKSDVTPVLVESSIYYNLSYYDTNDTDTRFKTGLRLHLYPRVVLWNPYNTSLKVGASMVGMQINGAKEIEVTLTDGRKQIYKMCWGRMTNERGQYSGTRRGTHYFQLEGTTIGPGETVVFSPSGNRPYEMEKLSANVLTPGLAPDPTRSFYMDKRPDDEPPNPGPPSEKHSLFHTYQSRPPNAAIRDDRTLTIPVKWREVVGAIPAGNVQAAGYTQADDYWMFWKPFPPGAKANSLTEFNNLPHGRWVSCAYQYGDEDEFPVQWSASTDLVPFQKSDSAGVTRQIPDRRTRDGFRMRWFREPQSNVDGSGSLKGTPHLEDSPIADWNVRASYSFRSAMENVTDVAPHFFGIYTRDLFDDDVSWNNMMPRGSGGTQLGDPFGQPVSGMSRILFDVPRTGAEVVSLGAFQHLKFSEFIWHPTYAFGNSLADPRCERSMTQPDRAKDVNSRDGGWNRDSIGYSTDGRSNNNNAGTASDPDNWAYAARGMLEHIAKEQNTIFDLSYELNHSLWDRYFLSTGTNREKSDFVKDPASHPLPNGRLRPVNASKDLADDLVDFHRAASAVTVDGGFNVNSTSVDAWEALLLSSLGVQGGDTVTFPRIFNLPRGNWDGKDASSQDAWTGQRALSRGEVKKLAQSIVEEVKLRGPFLSLADFVNRRLREDETGKMGALEAALKRSGINSAFRQSYPLNNTKSLPNYKHMDNIKDPTRVEQTLKPDTGAWGALGNLTQADLLQSLGPVLSARSDTFVIRTYGSSLDADGKVIAEAWCEAVVQRTPVPLVADQSGLNPDTSKPIDFGRTFEVKRFRWLHRDEI</sequence>
<evidence type="ECO:0000313" key="2">
    <source>
        <dbReference type="EMBL" id="MEK7953468.1"/>
    </source>
</evidence>
<protein>
    <recommendedName>
        <fullName evidence="4">Verru_Chthon cassette protein A</fullName>
    </recommendedName>
</protein>
<gene>
    <name evidence="2" type="ORF">WKV53_23340</name>
</gene>
<keyword evidence="3" id="KW-1185">Reference proteome</keyword>
<feature type="region of interest" description="Disordered" evidence="1">
    <location>
        <begin position="527"/>
        <end position="570"/>
    </location>
</feature>
<evidence type="ECO:0008006" key="4">
    <source>
        <dbReference type="Google" id="ProtNLM"/>
    </source>
</evidence>
<dbReference type="EMBL" id="JBBUKT010000011">
    <property type="protein sequence ID" value="MEK7953468.1"/>
    <property type="molecule type" value="Genomic_DNA"/>
</dbReference>